<feature type="compositionally biased region" description="Low complexity" evidence="1">
    <location>
        <begin position="95"/>
        <end position="128"/>
    </location>
</feature>
<feature type="region of interest" description="Disordered" evidence="1">
    <location>
        <begin position="52"/>
        <end position="188"/>
    </location>
</feature>
<dbReference type="EMBL" id="HG673835">
    <property type="protein sequence ID" value="CDJ38326.1"/>
    <property type="molecule type" value="Genomic_DNA"/>
</dbReference>
<feature type="compositionally biased region" description="Acidic residues" evidence="1">
    <location>
        <begin position="138"/>
        <end position="147"/>
    </location>
</feature>
<feature type="domain" description="AP2-coincident C-terminal" evidence="2">
    <location>
        <begin position="291"/>
        <end position="346"/>
    </location>
</feature>
<reference evidence="3" key="1">
    <citation type="submission" date="2013-10" db="EMBL/GenBank/DDBJ databases">
        <title>Genomic analysis of the causative agents of coccidiosis in chickens.</title>
        <authorList>
            <person name="Reid A.J."/>
            <person name="Blake D."/>
            <person name="Billington K."/>
            <person name="Browne H."/>
            <person name="Dunn M."/>
            <person name="Hung S."/>
            <person name="Kawahara F."/>
            <person name="Miranda-Saavedra D."/>
            <person name="Mourier T."/>
            <person name="Nagra H."/>
            <person name="Otto T.D."/>
            <person name="Rawlings N."/>
            <person name="Sanchez A."/>
            <person name="Sanders M."/>
            <person name="Subramaniam C."/>
            <person name="Tay Y."/>
            <person name="Dear P."/>
            <person name="Doerig C."/>
            <person name="Gruber A."/>
            <person name="Parkinson J."/>
            <person name="Shirley M."/>
            <person name="Wan K.L."/>
            <person name="Berriman M."/>
            <person name="Tomley F."/>
            <person name="Pain A."/>
        </authorList>
    </citation>
    <scope>NUCLEOTIDE SEQUENCE [LARGE SCALE GENOMIC DNA]</scope>
    <source>
        <strain evidence="3">Houghton</strain>
    </source>
</reference>
<protein>
    <recommendedName>
        <fullName evidence="2">AP2-coincident C-terminal domain-containing protein</fullName>
    </recommendedName>
</protein>
<dbReference type="GeneID" id="25254385"/>
<feature type="region of interest" description="Disordered" evidence="1">
    <location>
        <begin position="264"/>
        <end position="290"/>
    </location>
</feature>
<organism evidence="3 4">
    <name type="scientific">Eimeria tenella</name>
    <name type="common">Coccidian parasite</name>
    <dbReference type="NCBI Taxonomy" id="5802"/>
    <lineage>
        <taxon>Eukaryota</taxon>
        <taxon>Sar</taxon>
        <taxon>Alveolata</taxon>
        <taxon>Apicomplexa</taxon>
        <taxon>Conoidasida</taxon>
        <taxon>Coccidia</taxon>
        <taxon>Eucoccidiorida</taxon>
        <taxon>Eimeriorina</taxon>
        <taxon>Eimeriidae</taxon>
        <taxon>Eimeria</taxon>
    </lineage>
</organism>
<dbReference type="OMA" id="RAYQYHL"/>
<dbReference type="RefSeq" id="XP_013229164.1">
    <property type="nucleotide sequence ID" value="XM_013373710.1"/>
</dbReference>
<feature type="compositionally biased region" description="Low complexity" evidence="1">
    <location>
        <begin position="438"/>
        <end position="447"/>
    </location>
</feature>
<reference evidence="3" key="2">
    <citation type="submission" date="2013-10" db="EMBL/GenBank/DDBJ databases">
        <authorList>
            <person name="Aslett M."/>
        </authorList>
    </citation>
    <scope>NUCLEOTIDE SEQUENCE [LARGE SCALE GENOMIC DNA]</scope>
    <source>
        <strain evidence="3">Houghton</strain>
    </source>
</reference>
<feature type="region of interest" description="Disordered" evidence="1">
    <location>
        <begin position="702"/>
        <end position="775"/>
    </location>
</feature>
<dbReference type="Pfam" id="PF14733">
    <property type="entry name" value="ACDC"/>
    <property type="match status" value="1"/>
</dbReference>
<dbReference type="InterPro" id="IPR028078">
    <property type="entry name" value="ACDC"/>
</dbReference>
<gene>
    <name evidence="3" type="ORF">ETH_00026445</name>
</gene>
<feature type="region of interest" description="Disordered" evidence="1">
    <location>
        <begin position="430"/>
        <end position="449"/>
    </location>
</feature>
<dbReference type="VEuPathDB" id="ToxoDB:ETH_00026445"/>
<evidence type="ECO:0000313" key="4">
    <source>
        <dbReference type="Proteomes" id="UP000030747"/>
    </source>
</evidence>
<dbReference type="VEuPathDB" id="ToxoDB:ETH2_1338100"/>
<name>U6KND3_EIMTE</name>
<dbReference type="Proteomes" id="UP000030747">
    <property type="component" value="Unassembled WGS sequence"/>
</dbReference>
<accession>U6KND3</accession>
<evidence type="ECO:0000256" key="1">
    <source>
        <dbReference type="SAM" id="MobiDB-lite"/>
    </source>
</evidence>
<sequence length="775" mass="79192">MSHDISPTLSLLYALQVTVKLHVLTPSTPKAAEVSAPAKSPTGGPQLEQLEHCAKEPSRKRQRHAAGETCAHRPQRPRGVARCEGTGRRKSLQGAPERLAGAAAAAAPPAAAAATPPTPTAAAAAAAEALEHHQPEAAEAESEENVQPEDSVSGSEHLSAAAGDSAALENGRSRNGRSSGAASPTDSPAISLQLDSGCQGQHYAVPLSSLRRALFLCLRDLRSANGGNSPAAPGGAGASGGAPGISGGAPGALGGAPGALGGAAGASGGAPGASGASGGAPGAPGEAAAPAAPASAPVRFSSHVLNVIEANDAADLSPYVEIFSVCLNLGVSPRCLSPEAQQLMVDCLAALDAAGYSVHARRIFSEYHRVLKTLRRRDLLLAPLWGGSGSSSSKGACASSLSQALAKLGPEDARLADLWVAAYLDDPAREGGPLGRPSSSSSSSSFSTGRPHEYLLHCKGIILMQLRSLRRLAPVWASRDRAYQYHLEAVLRAQRPTELMPYLAVLSSLEADPEGRYPVSAASLLECLRELHIPQRMDLQEGLTGPLPVTQGELLQCLAAAHSRRTAEQAGGGPLGPTGRKYAARAVSSLPTLSTRGQRHKLVSAQLEAEITLNLQRVASRASEGLFSSAADPRERLAEAVGDPSLLYAGELLEVAEGDNGSPQTAAQQCAFIELQRLSQYWAEGMFPDACGDEGTAAAAAAAHPTGLSSPPSPPHSVVSAPGRAPAPCRLTRTRSTPCPFPAAAEAPSGPDPLQPLFTPPLGGKAGEACTKQTG</sequence>
<feature type="compositionally biased region" description="Gly residues" evidence="1">
    <location>
        <begin position="264"/>
        <end position="282"/>
    </location>
</feature>
<evidence type="ECO:0000259" key="2">
    <source>
        <dbReference type="Pfam" id="PF14733"/>
    </source>
</evidence>
<keyword evidence="4" id="KW-1185">Reference proteome</keyword>
<proteinExistence type="predicted"/>
<dbReference type="OrthoDB" id="329758at2759"/>
<dbReference type="AlphaFoldDB" id="U6KND3"/>
<evidence type="ECO:0000313" key="3">
    <source>
        <dbReference type="EMBL" id="CDJ38326.1"/>
    </source>
</evidence>